<dbReference type="PANTHER" id="PTHR43130:SF15">
    <property type="entry name" value="THIJ_PFPI FAMILY PROTEIN (AFU_ORTHOLOGUE AFUA_5G14240)"/>
    <property type="match status" value="1"/>
</dbReference>
<dbReference type="RefSeq" id="XP_052943147.1">
    <property type="nucleotide sequence ID" value="XM_053090420.1"/>
</dbReference>
<dbReference type="EMBL" id="JAKWFO010000010">
    <property type="protein sequence ID" value="KAI9633370.1"/>
    <property type="molecule type" value="Genomic_DNA"/>
</dbReference>
<reference evidence="2" key="1">
    <citation type="journal article" date="2022" name="G3 (Bethesda)">
        <title>High quality genome of the basidiomycete yeast Dioszegia hungarica PDD-24b-2 isolated from cloud water.</title>
        <authorList>
            <person name="Jarrige D."/>
            <person name="Haridas S."/>
            <person name="Bleykasten-Grosshans C."/>
            <person name="Joly M."/>
            <person name="Nadalig T."/>
            <person name="Sancelme M."/>
            <person name="Vuilleumier S."/>
            <person name="Grigoriev I.V."/>
            <person name="Amato P."/>
            <person name="Bringel F."/>
        </authorList>
    </citation>
    <scope>NUCLEOTIDE SEQUENCE</scope>
    <source>
        <strain evidence="2">PDD-24b-2</strain>
    </source>
</reference>
<dbReference type="Pfam" id="PF01965">
    <property type="entry name" value="DJ-1_PfpI"/>
    <property type="match status" value="1"/>
</dbReference>
<dbReference type="SUPFAM" id="SSF52317">
    <property type="entry name" value="Class I glutamine amidotransferase-like"/>
    <property type="match status" value="1"/>
</dbReference>
<organism evidence="2 3">
    <name type="scientific">Dioszegia hungarica</name>
    <dbReference type="NCBI Taxonomy" id="4972"/>
    <lineage>
        <taxon>Eukaryota</taxon>
        <taxon>Fungi</taxon>
        <taxon>Dikarya</taxon>
        <taxon>Basidiomycota</taxon>
        <taxon>Agaricomycotina</taxon>
        <taxon>Tremellomycetes</taxon>
        <taxon>Tremellales</taxon>
        <taxon>Bulleribasidiaceae</taxon>
        <taxon>Dioszegia</taxon>
    </lineage>
</organism>
<dbReference type="AlphaFoldDB" id="A0AA38H3H5"/>
<name>A0AA38H3H5_9TREE</name>
<feature type="domain" description="DJ-1/PfpI" evidence="1">
    <location>
        <begin position="10"/>
        <end position="189"/>
    </location>
</feature>
<dbReference type="PANTHER" id="PTHR43130">
    <property type="entry name" value="ARAC-FAMILY TRANSCRIPTIONAL REGULATOR"/>
    <property type="match status" value="1"/>
</dbReference>
<dbReference type="Gene3D" id="3.40.50.880">
    <property type="match status" value="1"/>
</dbReference>
<dbReference type="Proteomes" id="UP001164286">
    <property type="component" value="Unassembled WGS sequence"/>
</dbReference>
<keyword evidence="2" id="KW-0315">Glutamine amidotransferase</keyword>
<dbReference type="InterPro" id="IPR052158">
    <property type="entry name" value="INH-QAR"/>
</dbReference>
<keyword evidence="3" id="KW-1185">Reference proteome</keyword>
<comment type="caution">
    <text evidence="2">The sequence shown here is derived from an EMBL/GenBank/DDBJ whole genome shotgun (WGS) entry which is preliminary data.</text>
</comment>
<dbReference type="CDD" id="cd03139">
    <property type="entry name" value="GATase1_PfpI_2"/>
    <property type="match status" value="1"/>
</dbReference>
<gene>
    <name evidence="2" type="ORF">MKK02DRAFT_39062</name>
</gene>
<proteinExistence type="predicted"/>
<dbReference type="GeneID" id="77729625"/>
<sequence>MSAPKVLQVGVVLFNGALPLDFIGPSSILSALSPSSIERNSIETPYAFEITNLGETLDDVTCTGNLNIRPGKTYADVREGRAKMDIMLLPGGVGARPWNASQALKAFIKWGAGSAEYTLTVCTGSWLLADTGALNGQRATTNKAAFLECKKATAEHTVEWIPEARFVHSGKFWTSSGVSAGIDMACGFVDELCGKEAGEKARDWAEYTSASEGDDPFAKKCGLI</sequence>
<dbReference type="InterPro" id="IPR002818">
    <property type="entry name" value="DJ-1/PfpI"/>
</dbReference>
<dbReference type="InterPro" id="IPR029062">
    <property type="entry name" value="Class_I_gatase-like"/>
</dbReference>
<evidence type="ECO:0000259" key="1">
    <source>
        <dbReference type="Pfam" id="PF01965"/>
    </source>
</evidence>
<protein>
    <submittedName>
        <fullName evidence="2">Class I glutamine amidotransferase-like protein</fullName>
    </submittedName>
</protein>
<evidence type="ECO:0000313" key="2">
    <source>
        <dbReference type="EMBL" id="KAI9633370.1"/>
    </source>
</evidence>
<evidence type="ECO:0000313" key="3">
    <source>
        <dbReference type="Proteomes" id="UP001164286"/>
    </source>
</evidence>
<accession>A0AA38H3H5</accession>